<accession>A0ABS4WKC7</accession>
<dbReference type="Proteomes" id="UP000766570">
    <property type="component" value="Unassembled WGS sequence"/>
</dbReference>
<keyword evidence="2" id="KW-1185">Reference proteome</keyword>
<evidence type="ECO:0000313" key="1">
    <source>
        <dbReference type="EMBL" id="MBP2376496.1"/>
    </source>
</evidence>
<dbReference type="InterPro" id="IPR015904">
    <property type="entry name" value="Sulphide_quinone_reductase"/>
</dbReference>
<name>A0ABS4WKC7_9MICC</name>
<reference evidence="1 2" key="1">
    <citation type="submission" date="2021-03" db="EMBL/GenBank/DDBJ databases">
        <title>Sequencing the genomes of 1000 actinobacteria strains.</title>
        <authorList>
            <person name="Klenk H.-P."/>
        </authorList>
    </citation>
    <scope>NUCLEOTIDE SEQUENCE [LARGE SCALE GENOMIC DNA]</scope>
    <source>
        <strain evidence="1 2">DSM 15454</strain>
    </source>
</reference>
<protein>
    <submittedName>
        <fullName evidence="1">NADH dehydrogenase FAD-containing subunit</fullName>
    </submittedName>
</protein>
<dbReference type="SUPFAM" id="SSF51905">
    <property type="entry name" value="FAD/NAD(P)-binding domain"/>
    <property type="match status" value="1"/>
</dbReference>
<proteinExistence type="predicted"/>
<dbReference type="Gene3D" id="3.50.50.100">
    <property type="match status" value="1"/>
</dbReference>
<organism evidence="1 2">
    <name type="scientific">Paeniglutamicibacter psychrophenolicus</name>
    <dbReference type="NCBI Taxonomy" id="257454"/>
    <lineage>
        <taxon>Bacteria</taxon>
        <taxon>Bacillati</taxon>
        <taxon>Actinomycetota</taxon>
        <taxon>Actinomycetes</taxon>
        <taxon>Micrococcales</taxon>
        <taxon>Micrococcaceae</taxon>
        <taxon>Paeniglutamicibacter</taxon>
    </lineage>
</organism>
<dbReference type="RefSeq" id="WP_245348774.1">
    <property type="nucleotide sequence ID" value="NZ_BAAAMI010000027.1"/>
</dbReference>
<dbReference type="PANTHER" id="PTHR10632:SF2">
    <property type="entry name" value="SULFIDE:QUINONE OXIDOREDUCTASE, MITOCHONDRIAL"/>
    <property type="match status" value="1"/>
</dbReference>
<dbReference type="PANTHER" id="PTHR10632">
    <property type="entry name" value="SULFIDE:QUINONE OXIDOREDUCTASE"/>
    <property type="match status" value="1"/>
</dbReference>
<gene>
    <name evidence="1" type="ORF">JOF46_004485</name>
</gene>
<evidence type="ECO:0000313" key="2">
    <source>
        <dbReference type="Proteomes" id="UP000766570"/>
    </source>
</evidence>
<dbReference type="InterPro" id="IPR036188">
    <property type="entry name" value="FAD/NAD-bd_sf"/>
</dbReference>
<sequence length="95" mass="10010">MGIHRRILISGGGNAGFSVATPLRHQGQTDIGIIEPGEKHCYQPLRTLIGGGRADAHELVRPQASVIPQGVAWIKDAATDVHPDACTVSLEPGQP</sequence>
<comment type="caution">
    <text evidence="1">The sequence shown here is derived from an EMBL/GenBank/DDBJ whole genome shotgun (WGS) entry which is preliminary data.</text>
</comment>
<dbReference type="EMBL" id="JAGIOE010000002">
    <property type="protein sequence ID" value="MBP2376496.1"/>
    <property type="molecule type" value="Genomic_DNA"/>
</dbReference>